<evidence type="ECO:0000256" key="1">
    <source>
        <dbReference type="SAM" id="Phobius"/>
    </source>
</evidence>
<keyword evidence="1" id="KW-0812">Transmembrane</keyword>
<accession>A0A1J5Q7Q1</accession>
<reference evidence="2" key="1">
    <citation type="submission" date="2016-10" db="EMBL/GenBank/DDBJ databases">
        <title>Sequence of Gallionella enrichment culture.</title>
        <authorList>
            <person name="Poehlein A."/>
            <person name="Muehling M."/>
            <person name="Daniel R."/>
        </authorList>
    </citation>
    <scope>NUCLEOTIDE SEQUENCE</scope>
</reference>
<evidence type="ECO:0000313" key="2">
    <source>
        <dbReference type="EMBL" id="OIQ79670.1"/>
    </source>
</evidence>
<feature type="transmembrane region" description="Helical" evidence="1">
    <location>
        <begin position="107"/>
        <end position="124"/>
    </location>
</feature>
<proteinExistence type="predicted"/>
<gene>
    <name evidence="2" type="ORF">GALL_385840</name>
</gene>
<dbReference type="AlphaFoldDB" id="A0A1J5Q7Q1"/>
<keyword evidence="1" id="KW-0472">Membrane</keyword>
<sequence length="127" mass="13372">MSSYQGRRNTPRLTAPGLIILQSLVISVGLAAELLIRQKVAFFTGALLILVFAGGVLYARPKIAPLAAVVPPLATFVALILFLPTIGPSSFSLTHLALDLGASLANIAPYLLFGAIGAWAIALYRRS</sequence>
<feature type="transmembrane region" description="Helical" evidence="1">
    <location>
        <begin position="66"/>
        <end position="87"/>
    </location>
</feature>
<dbReference type="EMBL" id="MLJW01001176">
    <property type="protein sequence ID" value="OIQ79670.1"/>
    <property type="molecule type" value="Genomic_DNA"/>
</dbReference>
<comment type="caution">
    <text evidence="2">The sequence shown here is derived from an EMBL/GenBank/DDBJ whole genome shotgun (WGS) entry which is preliminary data.</text>
</comment>
<feature type="transmembrane region" description="Helical" evidence="1">
    <location>
        <begin position="41"/>
        <end position="59"/>
    </location>
</feature>
<protein>
    <submittedName>
        <fullName evidence="2">Uncharacterized protein</fullName>
    </submittedName>
</protein>
<organism evidence="2">
    <name type="scientific">mine drainage metagenome</name>
    <dbReference type="NCBI Taxonomy" id="410659"/>
    <lineage>
        <taxon>unclassified sequences</taxon>
        <taxon>metagenomes</taxon>
        <taxon>ecological metagenomes</taxon>
    </lineage>
</organism>
<name>A0A1J5Q7Q1_9ZZZZ</name>
<keyword evidence="1" id="KW-1133">Transmembrane helix</keyword>